<evidence type="ECO:0000259" key="1">
    <source>
        <dbReference type="PROSITE" id="PS50125"/>
    </source>
</evidence>
<dbReference type="PANTHER" id="PTHR43081">
    <property type="entry name" value="ADENYLATE CYCLASE, TERMINAL-DIFFERENTIATION SPECIFIC-RELATED"/>
    <property type="match status" value="1"/>
</dbReference>
<protein>
    <recommendedName>
        <fullName evidence="1">Guanylate cyclase domain-containing protein</fullName>
    </recommendedName>
</protein>
<accession>A0A382HHF9</accession>
<gene>
    <name evidence="2" type="ORF">METZ01_LOCUS239628</name>
</gene>
<dbReference type="GO" id="GO:0006171">
    <property type="term" value="P:cAMP biosynthetic process"/>
    <property type="evidence" value="ECO:0007669"/>
    <property type="project" value="TreeGrafter"/>
</dbReference>
<dbReference type="PANTHER" id="PTHR43081:SF19">
    <property type="entry name" value="PH-SENSITIVE ADENYLATE CYCLASE RV1264"/>
    <property type="match status" value="1"/>
</dbReference>
<dbReference type="InterPro" id="IPR029787">
    <property type="entry name" value="Nucleotide_cyclase"/>
</dbReference>
<name>A0A382HHF9_9ZZZZ</name>
<dbReference type="Gene3D" id="1.25.40.10">
    <property type="entry name" value="Tetratricopeptide repeat domain"/>
    <property type="match status" value="1"/>
</dbReference>
<sequence length="444" mass="49599">MSTEERRLAAIVFTDICGFTELMGRDETKAMALLDQQRALLKPIISNFNGEWLKEIGDGVLISFPSAVKAVTCSLEIQRILAHNSDLTLRIGIHIGDVIKKDGDVFGDGVNIASRLEPLAEPGGICVSERVHEDIKNKPEISTAFQEEQLLKGVDKPIKVYSIFTQMSSTPTQVLTQPQQETTSPKSKIPILAAGLAIGLLITVFALRTSPEQGIVVEPVFYTGERIPIAIADFENNTGDATLDGLSGLLITSLEQSNYLTVLTRSRMYDLLKQIGKPDVDLVDEKIGREICHSANINSLVLTSIRQFGELYSVDLKILDIEKDEYLYSTNVQAEGKKNIPGLIDEISKQTRISLAEKAEEIEKSQRDIASLTTKNLEAYKYYDLGLKTIYSNQWDDGIKHFEKAIEIDTTFSLAYYQLAFAYQWKFNVPKTQEYIKKAVNYID</sequence>
<dbReference type="Gene3D" id="3.30.70.1230">
    <property type="entry name" value="Nucleotide cyclase"/>
    <property type="match status" value="1"/>
</dbReference>
<dbReference type="SMART" id="SM00044">
    <property type="entry name" value="CYCc"/>
    <property type="match status" value="1"/>
</dbReference>
<dbReference type="Gene3D" id="3.40.50.10070">
    <property type="entry name" value="TolB, N-terminal domain"/>
    <property type="match status" value="1"/>
</dbReference>
<dbReference type="EMBL" id="UINC01061322">
    <property type="protein sequence ID" value="SVB86774.1"/>
    <property type="molecule type" value="Genomic_DNA"/>
</dbReference>
<dbReference type="SUPFAM" id="SSF55073">
    <property type="entry name" value="Nucleotide cyclase"/>
    <property type="match status" value="1"/>
</dbReference>
<dbReference type="CDD" id="cd07302">
    <property type="entry name" value="CHD"/>
    <property type="match status" value="1"/>
</dbReference>
<dbReference type="PROSITE" id="PS50005">
    <property type="entry name" value="TPR"/>
    <property type="match status" value="1"/>
</dbReference>
<dbReference type="SUPFAM" id="SSF52964">
    <property type="entry name" value="TolB, N-terminal domain"/>
    <property type="match status" value="1"/>
</dbReference>
<dbReference type="AlphaFoldDB" id="A0A382HHF9"/>
<dbReference type="SUPFAM" id="SSF48452">
    <property type="entry name" value="TPR-like"/>
    <property type="match status" value="1"/>
</dbReference>
<reference evidence="2" key="1">
    <citation type="submission" date="2018-05" db="EMBL/GenBank/DDBJ databases">
        <authorList>
            <person name="Lanie J.A."/>
            <person name="Ng W.-L."/>
            <person name="Kazmierczak K.M."/>
            <person name="Andrzejewski T.M."/>
            <person name="Davidsen T.M."/>
            <person name="Wayne K.J."/>
            <person name="Tettelin H."/>
            <person name="Glass J.I."/>
            <person name="Rusch D."/>
            <person name="Podicherti R."/>
            <person name="Tsui H.-C.T."/>
            <person name="Winkler M.E."/>
        </authorList>
    </citation>
    <scope>NUCLEOTIDE SEQUENCE</scope>
</reference>
<dbReference type="Pfam" id="PF00211">
    <property type="entry name" value="Guanylate_cyc"/>
    <property type="match status" value="1"/>
</dbReference>
<feature type="non-terminal residue" evidence="2">
    <location>
        <position position="444"/>
    </location>
</feature>
<dbReference type="InterPro" id="IPR050697">
    <property type="entry name" value="Adenylyl/Guanylyl_Cyclase_3/4"/>
</dbReference>
<dbReference type="PROSITE" id="PS50125">
    <property type="entry name" value="GUANYLATE_CYCLASE_2"/>
    <property type="match status" value="1"/>
</dbReference>
<dbReference type="InterPro" id="IPR019734">
    <property type="entry name" value="TPR_rpt"/>
</dbReference>
<proteinExistence type="predicted"/>
<feature type="domain" description="Guanylate cyclase" evidence="1">
    <location>
        <begin position="10"/>
        <end position="117"/>
    </location>
</feature>
<dbReference type="InterPro" id="IPR011990">
    <property type="entry name" value="TPR-like_helical_dom_sf"/>
</dbReference>
<organism evidence="2">
    <name type="scientific">marine metagenome</name>
    <dbReference type="NCBI Taxonomy" id="408172"/>
    <lineage>
        <taxon>unclassified sequences</taxon>
        <taxon>metagenomes</taxon>
        <taxon>ecological metagenomes</taxon>
    </lineage>
</organism>
<dbReference type="GO" id="GO:0035556">
    <property type="term" value="P:intracellular signal transduction"/>
    <property type="evidence" value="ECO:0007669"/>
    <property type="project" value="InterPro"/>
</dbReference>
<dbReference type="InterPro" id="IPR001054">
    <property type="entry name" value="A/G_cyclase"/>
</dbReference>
<evidence type="ECO:0000313" key="2">
    <source>
        <dbReference type="EMBL" id="SVB86774.1"/>
    </source>
</evidence>